<protein>
    <submittedName>
        <fullName evidence="2">Uncharacterized protein</fullName>
    </submittedName>
</protein>
<proteinExistence type="predicted"/>
<dbReference type="AlphaFoldDB" id="A0A9N9Z1G6"/>
<evidence type="ECO:0000313" key="2">
    <source>
        <dbReference type="EMBL" id="CAH0047188.1"/>
    </source>
</evidence>
<feature type="region of interest" description="Disordered" evidence="1">
    <location>
        <begin position="110"/>
        <end position="129"/>
    </location>
</feature>
<evidence type="ECO:0000313" key="3">
    <source>
        <dbReference type="Proteomes" id="UP000775872"/>
    </source>
</evidence>
<reference evidence="2 3" key="2">
    <citation type="submission" date="2021-10" db="EMBL/GenBank/DDBJ databases">
        <authorList>
            <person name="Piombo E."/>
        </authorList>
    </citation>
    <scope>NUCLEOTIDE SEQUENCE [LARGE SCALE GENOMIC DNA]</scope>
</reference>
<evidence type="ECO:0000256" key="1">
    <source>
        <dbReference type="SAM" id="MobiDB-lite"/>
    </source>
</evidence>
<name>A0A9N9Z1G6_9HYPO</name>
<gene>
    <name evidence="2" type="ORF">CSOL1703_00013427</name>
</gene>
<comment type="caution">
    <text evidence="2">The sequence shown here is derived from an EMBL/GenBank/DDBJ whole genome shotgun (WGS) entry which is preliminary data.</text>
</comment>
<keyword evidence="3" id="KW-1185">Reference proteome</keyword>
<dbReference type="Proteomes" id="UP000775872">
    <property type="component" value="Unassembled WGS sequence"/>
</dbReference>
<reference evidence="3" key="1">
    <citation type="submission" date="2019-06" db="EMBL/GenBank/DDBJ databases">
        <authorList>
            <person name="Broberg M."/>
        </authorList>
    </citation>
    <scope>NUCLEOTIDE SEQUENCE [LARGE SCALE GENOMIC DNA]</scope>
</reference>
<sequence>MAWDIPVMTRLDDLLCNRCFMDEHGVEALAEALLDWLRIPMLKHRQQLEQRLRTPINELGRYTKYDWDLKGMVAEQQADIQPDHSGLLHYADVVLFQRHHDQFSEFWDRKKTRRGGPFGDRPPPPPEEIAHVKAMTTVFAEHGEE</sequence>
<dbReference type="OrthoDB" id="5133118at2759"/>
<dbReference type="EMBL" id="CABFOC020000018">
    <property type="protein sequence ID" value="CAH0047188.1"/>
    <property type="molecule type" value="Genomic_DNA"/>
</dbReference>
<organism evidence="2 3">
    <name type="scientific">Clonostachys solani</name>
    <dbReference type="NCBI Taxonomy" id="160281"/>
    <lineage>
        <taxon>Eukaryota</taxon>
        <taxon>Fungi</taxon>
        <taxon>Dikarya</taxon>
        <taxon>Ascomycota</taxon>
        <taxon>Pezizomycotina</taxon>
        <taxon>Sordariomycetes</taxon>
        <taxon>Hypocreomycetidae</taxon>
        <taxon>Hypocreales</taxon>
        <taxon>Bionectriaceae</taxon>
        <taxon>Clonostachys</taxon>
    </lineage>
</organism>
<accession>A0A9N9Z1G6</accession>